<feature type="domain" description="DUF4218" evidence="2">
    <location>
        <begin position="636"/>
        <end position="704"/>
    </location>
</feature>
<dbReference type="InterPro" id="IPR025312">
    <property type="entry name" value="DUF4216"/>
</dbReference>
<evidence type="ECO:0000313" key="5">
    <source>
        <dbReference type="Proteomes" id="UP000321393"/>
    </source>
</evidence>
<dbReference type="Pfam" id="PF13963">
    <property type="entry name" value="Transpos_assoc"/>
    <property type="match status" value="1"/>
</dbReference>
<dbReference type="InterPro" id="IPR029480">
    <property type="entry name" value="Transpos_assoc"/>
</dbReference>
<feature type="domain" description="DUF4216" evidence="1">
    <location>
        <begin position="876"/>
        <end position="938"/>
    </location>
</feature>
<dbReference type="InterPro" id="IPR025452">
    <property type="entry name" value="DUF4218"/>
</dbReference>
<feature type="domain" description="Transposase-associated" evidence="3">
    <location>
        <begin position="6"/>
        <end position="47"/>
    </location>
</feature>
<dbReference type="Pfam" id="PF02992">
    <property type="entry name" value="Transposase_21"/>
    <property type="match status" value="1"/>
</dbReference>
<dbReference type="PANTHER" id="PTHR10775">
    <property type="entry name" value="OS08G0208400 PROTEIN"/>
    <property type="match status" value="1"/>
</dbReference>
<protein>
    <recommendedName>
        <fullName evidence="6">Transposase</fullName>
    </recommendedName>
</protein>
<evidence type="ECO:0000313" key="4">
    <source>
        <dbReference type="EMBL" id="KAA0032202.1"/>
    </source>
</evidence>
<dbReference type="AlphaFoldDB" id="A0A5A7SME3"/>
<organism evidence="4 5">
    <name type="scientific">Cucumis melo var. makuwa</name>
    <name type="common">Oriental melon</name>
    <dbReference type="NCBI Taxonomy" id="1194695"/>
    <lineage>
        <taxon>Eukaryota</taxon>
        <taxon>Viridiplantae</taxon>
        <taxon>Streptophyta</taxon>
        <taxon>Embryophyta</taxon>
        <taxon>Tracheophyta</taxon>
        <taxon>Spermatophyta</taxon>
        <taxon>Magnoliopsida</taxon>
        <taxon>eudicotyledons</taxon>
        <taxon>Gunneridae</taxon>
        <taxon>Pentapetalae</taxon>
        <taxon>rosids</taxon>
        <taxon>fabids</taxon>
        <taxon>Cucurbitales</taxon>
        <taxon>Cucurbitaceae</taxon>
        <taxon>Benincaseae</taxon>
        <taxon>Cucumis</taxon>
    </lineage>
</organism>
<dbReference type="Pfam" id="PF13952">
    <property type="entry name" value="DUF4216"/>
    <property type="match status" value="1"/>
</dbReference>
<gene>
    <name evidence="4" type="ORF">E6C27_scaffold219G00130</name>
</gene>
<proteinExistence type="predicted"/>
<dbReference type="Pfam" id="PF13960">
    <property type="entry name" value="DUF4218"/>
    <property type="match status" value="1"/>
</dbReference>
<dbReference type="InterPro" id="IPR004242">
    <property type="entry name" value="Transposase_21"/>
</dbReference>
<accession>A0A5A7SME3</accession>
<dbReference type="PANTHER" id="PTHR10775:SF179">
    <property type="entry name" value="TRANSPOSON, EN_SPM-LIKE, TRANSPOSASE-ASSOCIATED DOMAIN PROTEIN"/>
    <property type="match status" value="1"/>
</dbReference>
<name>A0A5A7SME3_CUCMM</name>
<sequence length="991" mass="115091">MLGGIDKIPCPCKTCRNMNHQTFDVVYEHLVIKGMDPTYRFWYHHGEEVPVKCMFDGKPFCSTSFMSDEKVDEPCVNDDVNEKVVDANTFLYPHCTKYTRMSAVVSLYKIKATNDWTDKSFTSLLELLHDMLPPNNVIPKSTYEVKRFLKVFDLGYEKIHACENDCCLFTKENKDLETCPICGHSRWKVDKRTKRMKRGVPTKVLRYFPLIPRLKRMFQMHDVAELLTWHMNHKNSDGKMRHPVDSVSWDSIDAKWPDFSNDPRNLRFGLATDGFNPFSNLSSRYSCWPVMLVTYNLPPWLCMSKENIMLTLLIPGPKQPGNDIDIFLQPLIDDLKLLWDGVEVYDVVSKSNFNLRAVLIWTINDFPAYGNLAGCTTKGKTACPICGEHTHSQWLYHSKKLVYMGHRRFLPPSHPYRRKKSWFDGKVEDRQVPRIANGNAIDTQLKDFQNFFGKVDKKKRKRQKELKGMWKKRSIFFDLPYWKELVLRHNLDVMHVEKNVCESIIGTLLDINGKSKDGYNARKDLQDMNIRHDLHPVERESRVYLPPALHTLSKLEKQLFCKRLYELKVPDGYSSNISNCVSVEETKVMGLKSHDYHVLMQQLLPVVIRGMLPKGPRHSITRICGFFNKICQRVIDREIRLCGPVQFRWMYPFERYMKTLKGFVRNQSRPEGCIAERYLAEECILFYKNCVQGSTRLDDKQRRNEEFNNDIILEGRPISTGKEITLSDEVLNLAHQYVLFNTKAVEPYIEMHRNELILSNKRLANDDTQVMKVHSEQFPIWLKEKISLDVGNRKDSDILKWLANGPRKTAMSFSGYIINGQRFHIKSIERSTQNSGVSIDASAICRSSDGDGSPKFDVVTYYGVLTEIILLDYYVYRLPMFKCDWAKIHNGVKVDDGFTLVNLHQNQSQFSSEPYILASQAKQVFYARENDNSPWYVVLKAPPRGFHELDKYDENVDTSFVGDGSSLALDDIDDEFECRNNSRDDCEGILL</sequence>
<dbReference type="Proteomes" id="UP000321393">
    <property type="component" value="Unassembled WGS sequence"/>
</dbReference>
<dbReference type="OrthoDB" id="1051367at2759"/>
<evidence type="ECO:0000259" key="1">
    <source>
        <dbReference type="Pfam" id="PF13952"/>
    </source>
</evidence>
<comment type="caution">
    <text evidence="4">The sequence shown here is derived from an EMBL/GenBank/DDBJ whole genome shotgun (WGS) entry which is preliminary data.</text>
</comment>
<evidence type="ECO:0000259" key="3">
    <source>
        <dbReference type="Pfam" id="PF13963"/>
    </source>
</evidence>
<evidence type="ECO:0008006" key="6">
    <source>
        <dbReference type="Google" id="ProtNLM"/>
    </source>
</evidence>
<evidence type="ECO:0000259" key="2">
    <source>
        <dbReference type="Pfam" id="PF13960"/>
    </source>
</evidence>
<dbReference type="EMBL" id="SSTE01021801">
    <property type="protein sequence ID" value="KAA0032202.1"/>
    <property type="molecule type" value="Genomic_DNA"/>
</dbReference>
<reference evidence="4 5" key="1">
    <citation type="submission" date="2019-08" db="EMBL/GenBank/DDBJ databases">
        <title>Draft genome sequences of two oriental melons (Cucumis melo L. var makuwa).</title>
        <authorList>
            <person name="Kwon S.-Y."/>
        </authorList>
    </citation>
    <scope>NUCLEOTIDE SEQUENCE [LARGE SCALE GENOMIC DNA]</scope>
    <source>
        <strain evidence="5">cv. SW 3</strain>
        <tissue evidence="4">Leaf</tissue>
    </source>
</reference>